<dbReference type="EMBL" id="JNBS01001103">
    <property type="protein sequence ID" value="OQS02620.1"/>
    <property type="molecule type" value="Genomic_DNA"/>
</dbReference>
<sequence length="315" mass="34929">MQASPPNRMTEAQELFRRVVRSELDLLLEQNIPREVAVKILLQRIVKNAIEPTEAQVRKVMVQFHMNRDDAVRALIVKQELARLKLLGLDSFAAIEEITLKMQRVLPLSPRMTHEDNDTEDEKSPSSLGPTDLDGEHTSPASLVFRAVDACPSPDSAKRNRKNSCTVLFTHSPRAASEPEATKSNTDDDTISPSSGEVSLCQQINNVSISASPRKDAEAIVDTPLVKLSRKRRIPVDNDTDVHRSGGTKNRFGKSKKARLDVDCKIKAQVEEKIKAQAGDSFVLVKAPTLKRSRPKSNDGATDTTFTATKKQRSE</sequence>
<reference evidence="2 3" key="1">
    <citation type="journal article" date="2014" name="Genome Biol. Evol.">
        <title>The secreted proteins of Achlya hypogyna and Thraustotheca clavata identify the ancestral oomycete secretome and reveal gene acquisitions by horizontal gene transfer.</title>
        <authorList>
            <person name="Misner I."/>
            <person name="Blouin N."/>
            <person name="Leonard G."/>
            <person name="Richards T.A."/>
            <person name="Lane C.E."/>
        </authorList>
    </citation>
    <scope>NUCLEOTIDE SEQUENCE [LARGE SCALE GENOMIC DNA]</scope>
    <source>
        <strain evidence="2 3">ATCC 34112</strain>
    </source>
</reference>
<organism evidence="2 3">
    <name type="scientific">Thraustotheca clavata</name>
    <dbReference type="NCBI Taxonomy" id="74557"/>
    <lineage>
        <taxon>Eukaryota</taxon>
        <taxon>Sar</taxon>
        <taxon>Stramenopiles</taxon>
        <taxon>Oomycota</taxon>
        <taxon>Saprolegniomycetes</taxon>
        <taxon>Saprolegniales</taxon>
        <taxon>Achlyaceae</taxon>
        <taxon>Thraustotheca</taxon>
    </lineage>
</organism>
<protein>
    <submittedName>
        <fullName evidence="2">Uncharacterized protein</fullName>
    </submittedName>
</protein>
<dbReference type="AlphaFoldDB" id="A0A1V9ZXU6"/>
<comment type="caution">
    <text evidence="2">The sequence shown here is derived from an EMBL/GenBank/DDBJ whole genome shotgun (WGS) entry which is preliminary data.</text>
</comment>
<dbReference type="Proteomes" id="UP000243217">
    <property type="component" value="Unassembled WGS sequence"/>
</dbReference>
<name>A0A1V9ZXU6_9STRA</name>
<evidence type="ECO:0000313" key="3">
    <source>
        <dbReference type="Proteomes" id="UP000243217"/>
    </source>
</evidence>
<feature type="compositionally biased region" description="Polar residues" evidence="1">
    <location>
        <begin position="299"/>
        <end position="309"/>
    </location>
</feature>
<evidence type="ECO:0000313" key="2">
    <source>
        <dbReference type="EMBL" id="OQS02620.1"/>
    </source>
</evidence>
<feature type="region of interest" description="Disordered" evidence="1">
    <location>
        <begin position="109"/>
        <end position="138"/>
    </location>
</feature>
<evidence type="ECO:0000256" key="1">
    <source>
        <dbReference type="SAM" id="MobiDB-lite"/>
    </source>
</evidence>
<keyword evidence="3" id="KW-1185">Reference proteome</keyword>
<dbReference type="OrthoDB" id="75248at2759"/>
<feature type="region of interest" description="Disordered" evidence="1">
    <location>
        <begin position="152"/>
        <end position="197"/>
    </location>
</feature>
<feature type="region of interest" description="Disordered" evidence="1">
    <location>
        <begin position="289"/>
        <end position="315"/>
    </location>
</feature>
<proteinExistence type="predicted"/>
<gene>
    <name evidence="2" type="ORF">THRCLA_05026</name>
</gene>
<accession>A0A1V9ZXU6</accession>